<dbReference type="PANTHER" id="PTHR43046">
    <property type="entry name" value="GDP-MANNOSE MANNOSYL HYDROLASE"/>
    <property type="match status" value="1"/>
</dbReference>
<keyword evidence="2 3" id="KW-0378">Hydrolase</keyword>
<evidence type="ECO:0000259" key="4">
    <source>
        <dbReference type="PROSITE" id="PS51462"/>
    </source>
</evidence>
<organism evidence="5 6">
    <name type="scientific">Brevibacillus invocatus</name>
    <dbReference type="NCBI Taxonomy" id="173959"/>
    <lineage>
        <taxon>Bacteria</taxon>
        <taxon>Bacillati</taxon>
        <taxon>Bacillota</taxon>
        <taxon>Bacilli</taxon>
        <taxon>Bacillales</taxon>
        <taxon>Paenibacillaceae</taxon>
        <taxon>Brevibacillus</taxon>
    </lineage>
</organism>
<evidence type="ECO:0000313" key="5">
    <source>
        <dbReference type="EMBL" id="RNB66272.1"/>
    </source>
</evidence>
<name>A0A3M8BS69_9BACL</name>
<dbReference type="Proteomes" id="UP000282028">
    <property type="component" value="Unassembled WGS sequence"/>
</dbReference>
<dbReference type="InterPro" id="IPR015797">
    <property type="entry name" value="NUDIX_hydrolase-like_dom_sf"/>
</dbReference>
<evidence type="ECO:0000313" key="6">
    <source>
        <dbReference type="Proteomes" id="UP000282028"/>
    </source>
</evidence>
<sequence length="156" mass="17540">MNDYIKTMRSLIGQETLITVGCGAMIEDTAGRILLQRKRDLGTWGLPGGLMEIGETFEETVKREILEETNLIILQPLRLFGIYSGKDGFAQYANGDKVFSIQIIFHVTAYKGNIQANEESAQLQFVHKTELPANINPHQAPFIMDWVNGMQTPVIR</sequence>
<gene>
    <name evidence="5" type="ORF">EDM52_23440</name>
</gene>
<keyword evidence="6" id="KW-1185">Reference proteome</keyword>
<dbReference type="AlphaFoldDB" id="A0A3M8BS69"/>
<proteinExistence type="inferred from homology"/>
<dbReference type="Gene3D" id="3.90.79.10">
    <property type="entry name" value="Nucleoside Triphosphate Pyrophosphohydrolase"/>
    <property type="match status" value="1"/>
</dbReference>
<comment type="similarity">
    <text evidence="3">Belongs to the Nudix hydrolase family.</text>
</comment>
<dbReference type="InterPro" id="IPR000086">
    <property type="entry name" value="NUDIX_hydrolase_dom"/>
</dbReference>
<comment type="caution">
    <text evidence="5">The sequence shown here is derived from an EMBL/GenBank/DDBJ whole genome shotgun (WGS) entry which is preliminary data.</text>
</comment>
<dbReference type="PANTHER" id="PTHR43046:SF2">
    <property type="entry name" value="8-OXO-DGTP DIPHOSPHATASE-RELATED"/>
    <property type="match status" value="1"/>
</dbReference>
<dbReference type="PRINTS" id="PR00502">
    <property type="entry name" value="NUDIXFAMILY"/>
</dbReference>
<dbReference type="CDD" id="cd04677">
    <property type="entry name" value="NUDIX_Hydrolase"/>
    <property type="match status" value="1"/>
</dbReference>
<dbReference type="Pfam" id="PF00293">
    <property type="entry name" value="NUDIX"/>
    <property type="match status" value="1"/>
</dbReference>
<dbReference type="SUPFAM" id="SSF55811">
    <property type="entry name" value="Nudix"/>
    <property type="match status" value="1"/>
</dbReference>
<dbReference type="PROSITE" id="PS51462">
    <property type="entry name" value="NUDIX"/>
    <property type="match status" value="1"/>
</dbReference>
<reference evidence="5 6" key="1">
    <citation type="submission" date="2018-10" db="EMBL/GenBank/DDBJ databases">
        <title>Phylogenomics of Brevibacillus.</title>
        <authorList>
            <person name="Dunlap C."/>
        </authorList>
    </citation>
    <scope>NUCLEOTIDE SEQUENCE [LARGE SCALE GENOMIC DNA]</scope>
    <source>
        <strain evidence="5 6">JCM 12215</strain>
    </source>
</reference>
<dbReference type="OrthoDB" id="9787476at2"/>
<protein>
    <submittedName>
        <fullName evidence="5">NUDIX domain-containing protein</fullName>
    </submittedName>
</protein>
<feature type="domain" description="Nudix hydrolase" evidence="4">
    <location>
        <begin position="17"/>
        <end position="148"/>
    </location>
</feature>
<evidence type="ECO:0000256" key="2">
    <source>
        <dbReference type="ARBA" id="ARBA00022801"/>
    </source>
</evidence>
<dbReference type="RefSeq" id="WP_122911319.1">
    <property type="nucleotide sequence ID" value="NZ_CBCSBE010000029.1"/>
</dbReference>
<dbReference type="GO" id="GO:0016787">
    <property type="term" value="F:hydrolase activity"/>
    <property type="evidence" value="ECO:0007669"/>
    <property type="project" value="UniProtKB-KW"/>
</dbReference>
<accession>A0A3M8BS69</accession>
<evidence type="ECO:0000256" key="1">
    <source>
        <dbReference type="ARBA" id="ARBA00001946"/>
    </source>
</evidence>
<dbReference type="InterPro" id="IPR020084">
    <property type="entry name" value="NUDIX_hydrolase_CS"/>
</dbReference>
<comment type="cofactor">
    <cofactor evidence="1">
        <name>Mg(2+)</name>
        <dbReference type="ChEBI" id="CHEBI:18420"/>
    </cofactor>
</comment>
<evidence type="ECO:0000256" key="3">
    <source>
        <dbReference type="RuleBase" id="RU003476"/>
    </source>
</evidence>
<dbReference type="PROSITE" id="PS00893">
    <property type="entry name" value="NUDIX_BOX"/>
    <property type="match status" value="1"/>
</dbReference>
<dbReference type="InterPro" id="IPR020476">
    <property type="entry name" value="Nudix_hydrolase"/>
</dbReference>
<dbReference type="EMBL" id="RHHR01000064">
    <property type="protein sequence ID" value="RNB66272.1"/>
    <property type="molecule type" value="Genomic_DNA"/>
</dbReference>